<keyword evidence="1" id="KW-0812">Transmembrane</keyword>
<reference evidence="2 3" key="1">
    <citation type="journal article" date="2016" name="Nat. Commun.">
        <title>Thousands of microbial genomes shed light on interconnected biogeochemical processes in an aquifer system.</title>
        <authorList>
            <person name="Anantharaman K."/>
            <person name="Brown C.T."/>
            <person name="Hug L.A."/>
            <person name="Sharon I."/>
            <person name="Castelle C.J."/>
            <person name="Probst A.J."/>
            <person name="Thomas B.C."/>
            <person name="Singh A."/>
            <person name="Wilkins M.J."/>
            <person name="Karaoz U."/>
            <person name="Brodie E.L."/>
            <person name="Williams K.H."/>
            <person name="Hubbard S.S."/>
            <person name="Banfield J.F."/>
        </authorList>
    </citation>
    <scope>NUCLEOTIDE SEQUENCE [LARGE SCALE GENOMIC DNA]</scope>
</reference>
<proteinExistence type="predicted"/>
<feature type="transmembrane region" description="Helical" evidence="1">
    <location>
        <begin position="40"/>
        <end position="59"/>
    </location>
</feature>
<comment type="caution">
    <text evidence="2">The sequence shown here is derived from an EMBL/GenBank/DDBJ whole genome shotgun (WGS) entry which is preliminary data.</text>
</comment>
<dbReference type="AlphaFoldDB" id="A0A1F6AT74"/>
<protein>
    <submittedName>
        <fullName evidence="2">Uncharacterized protein</fullName>
    </submittedName>
</protein>
<keyword evidence="1" id="KW-0472">Membrane</keyword>
<sequence>MSLTVRQLDILSRICTDVAKGLFLASLAAPTVTSMVTLMMSMRIFVFALVLTVIALGIVETKGVNT</sequence>
<keyword evidence="1" id="KW-1133">Transmembrane helix</keyword>
<evidence type="ECO:0000313" key="3">
    <source>
        <dbReference type="Proteomes" id="UP000178305"/>
    </source>
</evidence>
<dbReference type="Proteomes" id="UP000178305">
    <property type="component" value="Unassembled WGS sequence"/>
</dbReference>
<gene>
    <name evidence="2" type="ORF">A3A64_03885</name>
</gene>
<evidence type="ECO:0000256" key="1">
    <source>
        <dbReference type="SAM" id="Phobius"/>
    </source>
</evidence>
<accession>A0A1F6AT74</accession>
<organism evidence="2 3">
    <name type="scientific">Candidatus Gottesmanbacteria bacterium RIFCSPLOWO2_01_FULL_48_11</name>
    <dbReference type="NCBI Taxonomy" id="1798395"/>
    <lineage>
        <taxon>Bacteria</taxon>
        <taxon>Candidatus Gottesmaniibacteriota</taxon>
    </lineage>
</organism>
<dbReference type="EMBL" id="MFJY01000048">
    <property type="protein sequence ID" value="OGG27497.1"/>
    <property type="molecule type" value="Genomic_DNA"/>
</dbReference>
<evidence type="ECO:0000313" key="2">
    <source>
        <dbReference type="EMBL" id="OGG27497.1"/>
    </source>
</evidence>
<name>A0A1F6AT74_9BACT</name>